<dbReference type="Proteomes" id="UP001156389">
    <property type="component" value="Unassembled WGS sequence"/>
</dbReference>
<name>A0ABT2JTH3_9ACTN</name>
<dbReference type="InterPro" id="IPR010982">
    <property type="entry name" value="Lambda_DNA-bd_dom_sf"/>
</dbReference>
<keyword evidence="4" id="KW-1185">Reference proteome</keyword>
<dbReference type="PROSITE" id="PS50943">
    <property type="entry name" value="HTH_CROC1"/>
    <property type="match status" value="1"/>
</dbReference>
<organism evidence="3 4">
    <name type="scientific">Streptomyces gossypii</name>
    <dbReference type="NCBI Taxonomy" id="2883101"/>
    <lineage>
        <taxon>Bacteria</taxon>
        <taxon>Bacillati</taxon>
        <taxon>Actinomycetota</taxon>
        <taxon>Actinomycetes</taxon>
        <taxon>Kitasatosporales</taxon>
        <taxon>Streptomycetaceae</taxon>
        <taxon>Streptomyces</taxon>
    </lineage>
</organism>
<dbReference type="SMART" id="SM00530">
    <property type="entry name" value="HTH_XRE"/>
    <property type="match status" value="1"/>
</dbReference>
<dbReference type="CDD" id="cd00093">
    <property type="entry name" value="HTH_XRE"/>
    <property type="match status" value="1"/>
</dbReference>
<accession>A0ABT2JTH3</accession>
<evidence type="ECO:0000313" key="3">
    <source>
        <dbReference type="EMBL" id="MCT2591172.1"/>
    </source>
</evidence>
<dbReference type="RefSeq" id="WP_260218498.1">
    <property type="nucleotide sequence ID" value="NZ_JAJAGO010000006.1"/>
</dbReference>
<evidence type="ECO:0000256" key="1">
    <source>
        <dbReference type="ARBA" id="ARBA00023125"/>
    </source>
</evidence>
<evidence type="ECO:0000313" key="4">
    <source>
        <dbReference type="Proteomes" id="UP001156389"/>
    </source>
</evidence>
<proteinExistence type="predicted"/>
<evidence type="ECO:0000259" key="2">
    <source>
        <dbReference type="PROSITE" id="PS50943"/>
    </source>
</evidence>
<protein>
    <submittedName>
        <fullName evidence="3">Helix-turn-helix domain-containing protein</fullName>
    </submittedName>
</protein>
<gene>
    <name evidence="3" type="ORF">LHJ74_14855</name>
</gene>
<reference evidence="3 4" key="1">
    <citation type="submission" date="2021-10" db="EMBL/GenBank/DDBJ databases">
        <title>Streptomyces gossypii sp. nov., isolated from soil collected from cotton field.</title>
        <authorList>
            <person name="Ge X."/>
            <person name="Chen X."/>
            <person name="Liu W."/>
        </authorList>
    </citation>
    <scope>NUCLEOTIDE SEQUENCE [LARGE SCALE GENOMIC DNA]</scope>
    <source>
        <strain evidence="3 4">N2-109</strain>
    </source>
</reference>
<comment type="caution">
    <text evidence="3">The sequence shown here is derived from an EMBL/GenBank/DDBJ whole genome shotgun (WGS) entry which is preliminary data.</text>
</comment>
<dbReference type="InterPro" id="IPR050807">
    <property type="entry name" value="TransReg_Diox_bact_type"/>
</dbReference>
<dbReference type="Gene3D" id="1.10.260.40">
    <property type="entry name" value="lambda repressor-like DNA-binding domains"/>
    <property type="match status" value="1"/>
</dbReference>
<dbReference type="EMBL" id="JAJAGO010000006">
    <property type="protein sequence ID" value="MCT2591172.1"/>
    <property type="molecule type" value="Genomic_DNA"/>
</dbReference>
<dbReference type="PANTHER" id="PTHR46797">
    <property type="entry name" value="HTH-TYPE TRANSCRIPTIONAL REGULATOR"/>
    <property type="match status" value="1"/>
</dbReference>
<dbReference type="InterPro" id="IPR001387">
    <property type="entry name" value="Cro/C1-type_HTH"/>
</dbReference>
<feature type="domain" description="HTH cro/C1-type" evidence="2">
    <location>
        <begin position="23"/>
        <end position="77"/>
    </location>
</feature>
<sequence length="85" mass="9320">MHHSSDPPPPWLLQQRLDIGRRIAAARMEANLTQEGLAERIGSSRSTVVRIELGITSTPLDRLLHIARALGVPPAQLLPDDQAPE</sequence>
<dbReference type="PANTHER" id="PTHR46797:SF1">
    <property type="entry name" value="METHYLPHOSPHONATE SYNTHASE"/>
    <property type="match status" value="1"/>
</dbReference>
<dbReference type="Pfam" id="PF01381">
    <property type="entry name" value="HTH_3"/>
    <property type="match status" value="1"/>
</dbReference>
<dbReference type="SUPFAM" id="SSF47413">
    <property type="entry name" value="lambda repressor-like DNA-binding domains"/>
    <property type="match status" value="1"/>
</dbReference>
<keyword evidence="1" id="KW-0238">DNA-binding</keyword>